<evidence type="ECO:0000313" key="4">
    <source>
        <dbReference type="Proteomes" id="UP001345963"/>
    </source>
</evidence>
<keyword evidence="4" id="KW-1185">Reference proteome</keyword>
<feature type="domain" description="Reelin" evidence="2">
    <location>
        <begin position="12"/>
        <end position="171"/>
    </location>
</feature>
<comment type="caution">
    <text evidence="3">The sequence shown here is derived from an EMBL/GenBank/DDBJ whole genome shotgun (WGS) entry which is preliminary data.</text>
</comment>
<evidence type="ECO:0000259" key="2">
    <source>
        <dbReference type="PROSITE" id="PS51019"/>
    </source>
</evidence>
<evidence type="ECO:0000313" key="3">
    <source>
        <dbReference type="EMBL" id="MED6247817.1"/>
    </source>
</evidence>
<dbReference type="PANTHER" id="PTHR45828:SF32">
    <property type="entry name" value="SI:DKEY-251I10.2"/>
    <property type="match status" value="1"/>
</dbReference>
<dbReference type="Gene3D" id="2.60.40.4060">
    <property type="entry name" value="Reeler domain"/>
    <property type="match status" value="1"/>
</dbReference>
<proteinExistence type="predicted"/>
<name>A0ABU7BB43_9TELE</name>
<dbReference type="CDD" id="cd08544">
    <property type="entry name" value="Reeler"/>
    <property type="match status" value="1"/>
</dbReference>
<sequence>MLLLGLLTLQVLGFVDCYPSGAPTGACKDMMPRHAGVVPQPSPAPYSILTNTKRFQPGMPVTVTIIGPPYRGVLLEARTEGHNDAYGTWKLPPPDTKFLECSGNPQGAITHANTNLKGNSTIYTWIPHDTVNPVYFMATVAQQRTIYWLNVRSNILTIENPGGLKLATDASAGTAEEKPLLLLVLCFLVLQILGFPT</sequence>
<dbReference type="Proteomes" id="UP001345963">
    <property type="component" value="Unassembled WGS sequence"/>
</dbReference>
<protein>
    <recommendedName>
        <fullName evidence="2">Reelin domain-containing protein</fullName>
    </recommendedName>
</protein>
<dbReference type="PANTHER" id="PTHR45828">
    <property type="entry name" value="CYTOCHROME B561/FERRIC REDUCTASE TRANSMEMBRANE"/>
    <property type="match status" value="1"/>
</dbReference>
<feature type="signal peptide" evidence="1">
    <location>
        <begin position="1"/>
        <end position="17"/>
    </location>
</feature>
<feature type="chain" id="PRO_5046512405" description="Reelin domain-containing protein" evidence="1">
    <location>
        <begin position="18"/>
        <end position="197"/>
    </location>
</feature>
<dbReference type="InterPro" id="IPR042307">
    <property type="entry name" value="Reeler_sf"/>
</dbReference>
<keyword evidence="1" id="KW-0732">Signal</keyword>
<evidence type="ECO:0000256" key="1">
    <source>
        <dbReference type="SAM" id="SignalP"/>
    </source>
</evidence>
<dbReference type="InterPro" id="IPR051237">
    <property type="entry name" value="Ferric-chelate_Red/DefProt"/>
</dbReference>
<gene>
    <name evidence="3" type="ORF">ATANTOWER_017940</name>
</gene>
<dbReference type="PROSITE" id="PS51019">
    <property type="entry name" value="REELIN"/>
    <property type="match status" value="1"/>
</dbReference>
<dbReference type="Pfam" id="PF02014">
    <property type="entry name" value="Reeler"/>
    <property type="match status" value="1"/>
</dbReference>
<reference evidence="3 4" key="1">
    <citation type="submission" date="2021-07" db="EMBL/GenBank/DDBJ databases">
        <authorList>
            <person name="Palmer J.M."/>
        </authorList>
    </citation>
    <scope>NUCLEOTIDE SEQUENCE [LARGE SCALE GENOMIC DNA]</scope>
    <source>
        <strain evidence="3 4">AT_MEX2019</strain>
        <tissue evidence="3">Muscle</tissue>
    </source>
</reference>
<organism evidence="3 4">
    <name type="scientific">Ataeniobius toweri</name>
    <dbReference type="NCBI Taxonomy" id="208326"/>
    <lineage>
        <taxon>Eukaryota</taxon>
        <taxon>Metazoa</taxon>
        <taxon>Chordata</taxon>
        <taxon>Craniata</taxon>
        <taxon>Vertebrata</taxon>
        <taxon>Euteleostomi</taxon>
        <taxon>Actinopterygii</taxon>
        <taxon>Neopterygii</taxon>
        <taxon>Teleostei</taxon>
        <taxon>Neoteleostei</taxon>
        <taxon>Acanthomorphata</taxon>
        <taxon>Ovalentaria</taxon>
        <taxon>Atherinomorphae</taxon>
        <taxon>Cyprinodontiformes</taxon>
        <taxon>Goodeidae</taxon>
        <taxon>Ataeniobius</taxon>
    </lineage>
</organism>
<dbReference type="EMBL" id="JAHUTI010049544">
    <property type="protein sequence ID" value="MED6247817.1"/>
    <property type="molecule type" value="Genomic_DNA"/>
</dbReference>
<accession>A0ABU7BB43</accession>
<dbReference type="InterPro" id="IPR002861">
    <property type="entry name" value="Reeler_dom"/>
</dbReference>